<dbReference type="InterPro" id="IPR019775">
    <property type="entry name" value="WD40_repeat_CS"/>
</dbReference>
<dbReference type="PROSITE" id="PS50294">
    <property type="entry name" value="WD_REPEATS_REGION"/>
    <property type="match status" value="5"/>
</dbReference>
<dbReference type="Pfam" id="PF12937">
    <property type="entry name" value="F-box-like"/>
    <property type="match status" value="1"/>
</dbReference>
<dbReference type="InParanoid" id="A0A3N4LKA2"/>
<dbReference type="STRING" id="1051890.A0A3N4LKA2"/>
<dbReference type="PROSITE" id="PS50181">
    <property type="entry name" value="FBOX"/>
    <property type="match status" value="1"/>
</dbReference>
<dbReference type="AlphaFoldDB" id="A0A3N4LKA2"/>
<keyword evidence="2 7" id="KW-0853">WD repeat</keyword>
<evidence type="ECO:0000256" key="7">
    <source>
        <dbReference type="PROSITE-ProRule" id="PRU00221"/>
    </source>
</evidence>
<dbReference type="Gene3D" id="2.130.10.10">
    <property type="entry name" value="YVTN repeat-like/Quinoprotein amine dehydrogenase"/>
    <property type="match status" value="2"/>
</dbReference>
<feature type="compositionally biased region" description="Low complexity" evidence="8">
    <location>
        <begin position="698"/>
        <end position="717"/>
    </location>
</feature>
<proteinExistence type="inferred from homology"/>
<dbReference type="InterPro" id="IPR001810">
    <property type="entry name" value="F-box_dom"/>
</dbReference>
<feature type="compositionally biased region" description="Low complexity" evidence="8">
    <location>
        <begin position="22"/>
        <end position="35"/>
    </location>
</feature>
<feature type="compositionally biased region" description="Low complexity" evidence="8">
    <location>
        <begin position="48"/>
        <end position="62"/>
    </location>
</feature>
<feature type="repeat" description="WD" evidence="7">
    <location>
        <begin position="571"/>
        <end position="610"/>
    </location>
</feature>
<evidence type="ECO:0000256" key="6">
    <source>
        <dbReference type="ARBA" id="ARBA00043913"/>
    </source>
</evidence>
<dbReference type="SUPFAM" id="SSF81383">
    <property type="entry name" value="F-box domain"/>
    <property type="match status" value="1"/>
</dbReference>
<dbReference type="InterPro" id="IPR020472">
    <property type="entry name" value="WD40_PAC1"/>
</dbReference>
<evidence type="ECO:0000256" key="3">
    <source>
        <dbReference type="ARBA" id="ARBA00022737"/>
    </source>
</evidence>
<feature type="repeat" description="WD" evidence="7">
    <location>
        <begin position="360"/>
        <end position="399"/>
    </location>
</feature>
<evidence type="ECO:0000256" key="8">
    <source>
        <dbReference type="SAM" id="MobiDB-lite"/>
    </source>
</evidence>
<name>A0A3N4LKA2_9PEZI</name>
<dbReference type="Pfam" id="PF00400">
    <property type="entry name" value="WD40"/>
    <property type="match status" value="6"/>
</dbReference>
<organism evidence="10 11">
    <name type="scientific">Terfezia boudieri ATCC MYA-4762</name>
    <dbReference type="NCBI Taxonomy" id="1051890"/>
    <lineage>
        <taxon>Eukaryota</taxon>
        <taxon>Fungi</taxon>
        <taxon>Dikarya</taxon>
        <taxon>Ascomycota</taxon>
        <taxon>Pezizomycotina</taxon>
        <taxon>Pezizomycetes</taxon>
        <taxon>Pezizales</taxon>
        <taxon>Pezizaceae</taxon>
        <taxon>Terfezia</taxon>
    </lineage>
</organism>
<feature type="repeat" description="WD" evidence="7">
    <location>
        <begin position="401"/>
        <end position="444"/>
    </location>
</feature>
<feature type="compositionally biased region" description="Low complexity" evidence="8">
    <location>
        <begin position="777"/>
        <end position="788"/>
    </location>
</feature>
<dbReference type="PANTHER" id="PTHR22847:SF637">
    <property type="entry name" value="WD REPEAT DOMAIN 5B"/>
    <property type="match status" value="1"/>
</dbReference>
<dbReference type="Gene3D" id="1.20.1280.50">
    <property type="match status" value="1"/>
</dbReference>
<feature type="region of interest" description="Disordered" evidence="8">
    <location>
        <begin position="698"/>
        <end position="788"/>
    </location>
</feature>
<dbReference type="SMART" id="SM00320">
    <property type="entry name" value="WD40"/>
    <property type="match status" value="7"/>
</dbReference>
<evidence type="ECO:0000313" key="10">
    <source>
        <dbReference type="EMBL" id="RPB23324.1"/>
    </source>
</evidence>
<reference evidence="10 11" key="1">
    <citation type="journal article" date="2018" name="Nat. Ecol. Evol.">
        <title>Pezizomycetes genomes reveal the molecular basis of ectomycorrhizal truffle lifestyle.</title>
        <authorList>
            <person name="Murat C."/>
            <person name="Payen T."/>
            <person name="Noel B."/>
            <person name="Kuo A."/>
            <person name="Morin E."/>
            <person name="Chen J."/>
            <person name="Kohler A."/>
            <person name="Krizsan K."/>
            <person name="Balestrini R."/>
            <person name="Da Silva C."/>
            <person name="Montanini B."/>
            <person name="Hainaut M."/>
            <person name="Levati E."/>
            <person name="Barry K.W."/>
            <person name="Belfiori B."/>
            <person name="Cichocki N."/>
            <person name="Clum A."/>
            <person name="Dockter R.B."/>
            <person name="Fauchery L."/>
            <person name="Guy J."/>
            <person name="Iotti M."/>
            <person name="Le Tacon F."/>
            <person name="Lindquist E.A."/>
            <person name="Lipzen A."/>
            <person name="Malagnac F."/>
            <person name="Mello A."/>
            <person name="Molinier V."/>
            <person name="Miyauchi S."/>
            <person name="Poulain J."/>
            <person name="Riccioni C."/>
            <person name="Rubini A."/>
            <person name="Sitrit Y."/>
            <person name="Splivallo R."/>
            <person name="Traeger S."/>
            <person name="Wang M."/>
            <person name="Zifcakova L."/>
            <person name="Wipf D."/>
            <person name="Zambonelli A."/>
            <person name="Paolocci F."/>
            <person name="Nowrousian M."/>
            <person name="Ottonello S."/>
            <person name="Baldrian P."/>
            <person name="Spatafora J.W."/>
            <person name="Henrissat B."/>
            <person name="Nagy L.G."/>
            <person name="Aury J.M."/>
            <person name="Wincker P."/>
            <person name="Grigoriev I.V."/>
            <person name="Bonfante P."/>
            <person name="Martin F.M."/>
        </authorList>
    </citation>
    <scope>NUCLEOTIDE SEQUENCE [LARGE SCALE GENOMIC DNA]</scope>
    <source>
        <strain evidence="10 11">ATCC MYA-4762</strain>
    </source>
</reference>
<feature type="repeat" description="WD" evidence="7">
    <location>
        <begin position="446"/>
        <end position="476"/>
    </location>
</feature>
<evidence type="ECO:0000256" key="4">
    <source>
        <dbReference type="ARBA" id="ARBA00038415"/>
    </source>
</evidence>
<evidence type="ECO:0000313" key="11">
    <source>
        <dbReference type="Proteomes" id="UP000267821"/>
    </source>
</evidence>
<evidence type="ECO:0000259" key="9">
    <source>
        <dbReference type="PROSITE" id="PS50181"/>
    </source>
</evidence>
<dbReference type="PROSITE" id="PS50082">
    <property type="entry name" value="WD_REPEATS_2"/>
    <property type="match status" value="6"/>
</dbReference>
<dbReference type="OrthoDB" id="19711at2759"/>
<dbReference type="PANTHER" id="PTHR22847">
    <property type="entry name" value="WD40 REPEAT PROTEIN"/>
    <property type="match status" value="1"/>
</dbReference>
<feature type="repeat" description="WD" evidence="7">
    <location>
        <begin position="531"/>
        <end position="570"/>
    </location>
</feature>
<dbReference type="EMBL" id="ML121547">
    <property type="protein sequence ID" value="RPB23324.1"/>
    <property type="molecule type" value="Genomic_DNA"/>
</dbReference>
<evidence type="ECO:0000256" key="2">
    <source>
        <dbReference type="ARBA" id="ARBA00022574"/>
    </source>
</evidence>
<dbReference type="SUPFAM" id="SSF50978">
    <property type="entry name" value="WD40 repeat-like"/>
    <property type="match status" value="1"/>
</dbReference>
<dbReference type="GO" id="GO:1990234">
    <property type="term" value="C:transferase complex"/>
    <property type="evidence" value="ECO:0007669"/>
    <property type="project" value="UniProtKB-ARBA"/>
</dbReference>
<dbReference type="InterPro" id="IPR015943">
    <property type="entry name" value="WD40/YVTN_repeat-like_dom_sf"/>
</dbReference>
<protein>
    <recommendedName>
        <fullName evidence="5">Mitochondrial division protein 1</fullName>
    </recommendedName>
</protein>
<dbReference type="InterPro" id="IPR036047">
    <property type="entry name" value="F-box-like_dom_sf"/>
</dbReference>
<feature type="repeat" description="WD" evidence="7">
    <location>
        <begin position="611"/>
        <end position="640"/>
    </location>
</feature>
<feature type="region of interest" description="Disordered" evidence="8">
    <location>
        <begin position="1"/>
        <end position="63"/>
    </location>
</feature>
<dbReference type="GO" id="GO:0005634">
    <property type="term" value="C:nucleus"/>
    <property type="evidence" value="ECO:0007669"/>
    <property type="project" value="TreeGrafter"/>
</dbReference>
<comment type="similarity">
    <text evidence="4">Belongs to the WD repeat MDV1/CAF4 family.</text>
</comment>
<dbReference type="InterPro" id="IPR001680">
    <property type="entry name" value="WD40_rpt"/>
</dbReference>
<sequence>MGPPAMSRPDIGPGPSRHNPHLLQHQAQQQQELQQNILSEGSSPKQIPSRSSVSPPLRTSSSFRVDEGYSEDMQIVDDLMSGKRRFQISGDRFILPDWMLALDESIREEIAYKLVRTLATSSIANFVERLMPVLHIDFVTILPPELVLLIFSHLDCRSLLNASLISRLWRKHALEPTLWRNIYKAEGWQYREKEVRQFEDQLRLEAENDQRQQIAARRYHQELAATAARATQVDGQGSGPGYPYCGMVDGNMAVKVDEDMSDTEMGNEQPMRTRQTRFMNADSFSAFPSFPSSSDEDELYPYYPIEYTNHTPIVPSLVAPGYGHPKLNWVYLYKQRRRLEDNWVCNRYTTFQIPHPNFPEEGHRECIYTIQYSPNFLISGSRDKSIRKWDIRTRRLIGQPMTGHYGSVLCLQFDESPEEDIIISGSSDSNVIVWQFSTGKLIKTIFRAHQEAILNLRFNKKYLVTCSKDKLIKVWNRIELTTNMPEYPFASKHLFRRNRIIPVPGQPLGAMMQIQDPIYAPISPWSTIQILYGHVAAVNAIQLHGDEIASASGDRVIKIWNINTGNCEKTMIGHAKGIACIQYDGQRVVSGSSDYSIRIFDRASGADVYKLGGHMGLVRTVQASRDRIVSGSYDETVRVWVRRGALRGYGNDGDDPDSFVQAAVLKEGHNPPTHATGYNMGIAAVNGNSLMEIHQAIQNHQQRQQQAAHQQAQMQHGQPHHHHNLHQGFQQNLPPLPALAQHIPQNLPPNVQLNALPPGALPPPVPLPPAAQPPAPAHHGNIGGHHNQQNVSNNTCKVFKLQFDTRWVICCCQDGKIMGWDFANGEPDLMNVCRFFKAD</sequence>
<keyword evidence="3" id="KW-0677">Repeat</keyword>
<dbReference type="InterPro" id="IPR036322">
    <property type="entry name" value="WD40_repeat_dom_sf"/>
</dbReference>
<comment type="similarity">
    <text evidence="1">Belongs to the WD repeat MET30/SCONB/SCON-2 family.</text>
</comment>
<dbReference type="PRINTS" id="PR00320">
    <property type="entry name" value="GPROTEINBRPT"/>
</dbReference>
<feature type="domain" description="F-box" evidence="9">
    <location>
        <begin position="136"/>
        <end position="182"/>
    </location>
</feature>
<gene>
    <name evidence="10" type="ORF">L211DRAFT_284912</name>
</gene>
<dbReference type="PROSITE" id="PS00678">
    <property type="entry name" value="WD_REPEATS_1"/>
    <property type="match status" value="1"/>
</dbReference>
<comment type="function">
    <text evidence="6">Involved in mitochondrial fission. Acts as an adapter protein required to form mitochondrial fission complexes. Formation of these complexes is required to promote constriction and fission of the mitochondrial compartment at a late step in mitochondrial division.</text>
</comment>
<feature type="compositionally biased region" description="Polar residues" evidence="8">
    <location>
        <begin position="36"/>
        <end position="46"/>
    </location>
</feature>
<dbReference type="CDD" id="cd00200">
    <property type="entry name" value="WD40"/>
    <property type="match status" value="1"/>
</dbReference>
<keyword evidence="11" id="KW-1185">Reference proteome</keyword>
<feature type="compositionally biased region" description="Pro residues" evidence="8">
    <location>
        <begin position="759"/>
        <end position="776"/>
    </location>
</feature>
<evidence type="ECO:0000256" key="5">
    <source>
        <dbReference type="ARBA" id="ARBA00039789"/>
    </source>
</evidence>
<dbReference type="SMART" id="SM00256">
    <property type="entry name" value="FBOX"/>
    <property type="match status" value="1"/>
</dbReference>
<accession>A0A3N4LKA2</accession>
<evidence type="ECO:0000256" key="1">
    <source>
        <dbReference type="ARBA" id="ARBA00007968"/>
    </source>
</evidence>
<dbReference type="Proteomes" id="UP000267821">
    <property type="component" value="Unassembled WGS sequence"/>
</dbReference>